<dbReference type="Pfam" id="PF12710">
    <property type="entry name" value="HAD"/>
    <property type="match status" value="1"/>
</dbReference>
<keyword evidence="2" id="KW-0732">Signal</keyword>
<dbReference type="PROSITE" id="PS51257">
    <property type="entry name" value="PROKAR_LIPOPROTEIN"/>
    <property type="match status" value="1"/>
</dbReference>
<name>A0A511T9F4_MYXFU</name>
<gene>
    <name evidence="3" type="ORF">MFU01_58520</name>
    <name evidence="4" type="ORF">SAMN05443572_112136</name>
</gene>
<proteinExistence type="predicted"/>
<reference evidence="3 6" key="2">
    <citation type="submission" date="2019-07" db="EMBL/GenBank/DDBJ databases">
        <title>Whole genome shotgun sequence of Myxococcus fulvus NBRC 100333.</title>
        <authorList>
            <person name="Hosoyama A."/>
            <person name="Uohara A."/>
            <person name="Ohji S."/>
            <person name="Ichikawa N."/>
        </authorList>
    </citation>
    <scope>NUCLEOTIDE SEQUENCE [LARGE SCALE GENOMIC DNA]</scope>
    <source>
        <strain evidence="3 6">NBRC 100333</strain>
    </source>
</reference>
<dbReference type="InterPro" id="IPR050582">
    <property type="entry name" value="HAD-like_SerB"/>
</dbReference>
<dbReference type="InterPro" id="IPR036412">
    <property type="entry name" value="HAD-like_sf"/>
</dbReference>
<evidence type="ECO:0000256" key="2">
    <source>
        <dbReference type="SAM" id="SignalP"/>
    </source>
</evidence>
<dbReference type="EMBL" id="FOIB01000012">
    <property type="protein sequence ID" value="SEU37536.1"/>
    <property type="molecule type" value="Genomic_DNA"/>
</dbReference>
<dbReference type="EMBL" id="BJXR01000040">
    <property type="protein sequence ID" value="GEN10815.1"/>
    <property type="molecule type" value="Genomic_DNA"/>
</dbReference>
<evidence type="ECO:0000256" key="1">
    <source>
        <dbReference type="SAM" id="MobiDB-lite"/>
    </source>
</evidence>
<reference evidence="4 5" key="1">
    <citation type="submission" date="2016-10" db="EMBL/GenBank/DDBJ databases">
        <authorList>
            <person name="Varghese N."/>
            <person name="Submissions S."/>
        </authorList>
    </citation>
    <scope>NUCLEOTIDE SEQUENCE [LARGE SCALE GENOMIC DNA]</scope>
    <source>
        <strain evidence="4 5">DSM 16525</strain>
    </source>
</reference>
<accession>A0A511T9F4</accession>
<dbReference type="AlphaFoldDB" id="A0A511T9F4"/>
<evidence type="ECO:0000313" key="3">
    <source>
        <dbReference type="EMBL" id="GEN10815.1"/>
    </source>
</evidence>
<dbReference type="Gene3D" id="3.40.50.1000">
    <property type="entry name" value="HAD superfamily/HAD-like"/>
    <property type="match status" value="1"/>
</dbReference>
<evidence type="ECO:0000313" key="5">
    <source>
        <dbReference type="Proteomes" id="UP000183760"/>
    </source>
</evidence>
<dbReference type="Proteomes" id="UP000183760">
    <property type="component" value="Unassembled WGS sequence"/>
</dbReference>
<sequence>MRGVAWMSLGCLLVLASGCASSHRASADDPARGRSEAAASSKDPLPSWTEGATKAALLDFVERVTREGGPDFVPASERIAVFDNDGTLWSEQPLVAELAFVIDRVKEMAPQHPEWRTRQPFQGVLEGDVESVKASGKRGLMELFAATHAGMTTEQFERTVADWLVTARHPTLHRPYTDLVYQPMLELLALLRARGFKTFVVSGGDVGFMRPWMERVYGVPREQVVGSRVKLRYQDSGGAPSVLRLAELDLLDDGAGKPVGIEQGVGRRPLAAFGNSDGDFEMLEWTTSGAGPRLGLLVHHTDAEREWAYDREARVGKLARGLDEAPGRGWLVVDMRRDWKVIHPFERATPR</sequence>
<evidence type="ECO:0000313" key="6">
    <source>
        <dbReference type="Proteomes" id="UP000321514"/>
    </source>
</evidence>
<keyword evidence="5" id="KW-1185">Reference proteome</keyword>
<feature type="compositionally biased region" description="Basic and acidic residues" evidence="1">
    <location>
        <begin position="25"/>
        <end position="35"/>
    </location>
</feature>
<dbReference type="RefSeq" id="WP_074958176.1">
    <property type="nucleotide sequence ID" value="NZ_BJXR01000040.1"/>
</dbReference>
<feature type="region of interest" description="Disordered" evidence="1">
    <location>
        <begin position="23"/>
        <end position="48"/>
    </location>
</feature>
<dbReference type="SUPFAM" id="SSF56784">
    <property type="entry name" value="HAD-like"/>
    <property type="match status" value="1"/>
</dbReference>
<evidence type="ECO:0000313" key="4">
    <source>
        <dbReference type="EMBL" id="SEU37536.1"/>
    </source>
</evidence>
<feature type="signal peptide" evidence="2">
    <location>
        <begin position="1"/>
        <end position="27"/>
    </location>
</feature>
<comment type="caution">
    <text evidence="3">The sequence shown here is derived from an EMBL/GenBank/DDBJ whole genome shotgun (WGS) entry which is preliminary data.</text>
</comment>
<protein>
    <submittedName>
        <fullName evidence="3">Haloacid dehalogenase</fullName>
    </submittedName>
    <submittedName>
        <fullName evidence="4">Phosphoserine phosphatase</fullName>
    </submittedName>
</protein>
<dbReference type="STRING" id="1334629.MFUL124B02_40910"/>
<dbReference type="Proteomes" id="UP000321514">
    <property type="component" value="Unassembled WGS sequence"/>
</dbReference>
<organism evidence="3 6">
    <name type="scientific">Myxococcus fulvus</name>
    <dbReference type="NCBI Taxonomy" id="33"/>
    <lineage>
        <taxon>Bacteria</taxon>
        <taxon>Pseudomonadati</taxon>
        <taxon>Myxococcota</taxon>
        <taxon>Myxococcia</taxon>
        <taxon>Myxococcales</taxon>
        <taxon>Cystobacterineae</taxon>
        <taxon>Myxococcaceae</taxon>
        <taxon>Myxococcus</taxon>
    </lineage>
</organism>
<dbReference type="PANTHER" id="PTHR43344">
    <property type="entry name" value="PHOSPHOSERINE PHOSPHATASE"/>
    <property type="match status" value="1"/>
</dbReference>
<feature type="chain" id="PRO_5022730514" evidence="2">
    <location>
        <begin position="28"/>
        <end position="351"/>
    </location>
</feature>
<dbReference type="InterPro" id="IPR023214">
    <property type="entry name" value="HAD_sf"/>
</dbReference>